<dbReference type="EMBL" id="JRHC01000001">
    <property type="protein sequence ID" value="KJF45384.1"/>
    <property type="molecule type" value="Genomic_DNA"/>
</dbReference>
<evidence type="ECO:0000313" key="2">
    <source>
        <dbReference type="Proteomes" id="UP000032544"/>
    </source>
</evidence>
<sequence>MKRGLKSRNVLFCFVIIYLILQGCSSNIDVYKEISDVSRMAKEKSTWQAHMFSSYDRSGGNDDGFAGTYSQLRVENGNSVLAEATGAGYISRIWFTHSEHHRDGLLNLENEHIRIFIDNHTVPTIYLPLEAIFNGRESGFPSGLVGKGLGGWYCYVPIPYSNYCRVEVEGTGVRFYQINLQEYTGDKKVVSFRSRNIDKANQQLKAAGQLLLTGLADGDELQHQTLSINAESKGFVELSRVQGQISRLFLETTPEKLTALLNSRIRIFWDGQKEPAVDVPVNMFFAIADRHCLHQSLLAGFRNDRLYNYLPMPFSRGARIEIEAADEAFDVKIGYQIEKYTADEVLYLSAFYNEALPANDVDRPFLLLDTKGAGHYVGTFLMTEAKTHGDEQLPVWLEGDEVFTCDGEMRIHGTGTEDYFNCGWYSVPGRLNNPGSFPLHGFPQFSMNEIGKASAYRWHLSDPVPFKESIHVSVEHGTNNTIVGDYRSVAFYYLKY</sequence>
<proteinExistence type="predicted"/>
<organism evidence="1 2">
    <name type="scientific">Draconibacterium sediminis</name>
    <dbReference type="NCBI Taxonomy" id="1544798"/>
    <lineage>
        <taxon>Bacteria</taxon>
        <taxon>Pseudomonadati</taxon>
        <taxon>Bacteroidota</taxon>
        <taxon>Bacteroidia</taxon>
        <taxon>Marinilabiliales</taxon>
        <taxon>Prolixibacteraceae</taxon>
        <taxon>Draconibacterium</taxon>
    </lineage>
</organism>
<dbReference type="STRING" id="1544798.LH29_08440"/>
<dbReference type="Gene3D" id="2.60.120.1390">
    <property type="match status" value="2"/>
</dbReference>
<gene>
    <name evidence="1" type="ORF">LH29_08440</name>
</gene>
<evidence type="ECO:0008006" key="3">
    <source>
        <dbReference type="Google" id="ProtNLM"/>
    </source>
</evidence>
<dbReference type="RefSeq" id="WP_045027548.1">
    <property type="nucleotide sequence ID" value="NZ_JRHC01000001.1"/>
</dbReference>
<dbReference type="PATRIC" id="fig|1544798.3.peg.1698"/>
<dbReference type="Proteomes" id="UP000032544">
    <property type="component" value="Unassembled WGS sequence"/>
</dbReference>
<protein>
    <recommendedName>
        <fullName evidence="3">DUF2961 domain-containing protein</fullName>
    </recommendedName>
</protein>
<evidence type="ECO:0000313" key="1">
    <source>
        <dbReference type="EMBL" id="KJF45384.1"/>
    </source>
</evidence>
<name>A0A0D8JF88_9BACT</name>
<dbReference type="PROSITE" id="PS51257">
    <property type="entry name" value="PROKAR_LIPOPROTEIN"/>
    <property type="match status" value="1"/>
</dbReference>
<dbReference type="InterPro" id="IPR021345">
    <property type="entry name" value="DUF2961"/>
</dbReference>
<comment type="caution">
    <text evidence="1">The sequence shown here is derived from an EMBL/GenBank/DDBJ whole genome shotgun (WGS) entry which is preliminary data.</text>
</comment>
<accession>A0A0D8JF88</accession>
<dbReference type="OrthoDB" id="2518538at2"/>
<reference evidence="1 2" key="1">
    <citation type="submission" date="2014-09" db="EMBL/GenBank/DDBJ databases">
        <title>Draft Genome Sequence of Draconibacterium sp. JN14CK-3.</title>
        <authorList>
            <person name="Dong C."/>
            <person name="Lai Q."/>
            <person name="Shao Z."/>
        </authorList>
    </citation>
    <scope>NUCLEOTIDE SEQUENCE [LARGE SCALE GENOMIC DNA]</scope>
    <source>
        <strain evidence="1 2">JN14CK-3</strain>
    </source>
</reference>
<keyword evidence="2" id="KW-1185">Reference proteome</keyword>
<dbReference type="Pfam" id="PF11175">
    <property type="entry name" value="DUF2961"/>
    <property type="match status" value="1"/>
</dbReference>
<dbReference type="AlphaFoldDB" id="A0A0D8JF88"/>